<evidence type="ECO:0000313" key="6">
    <source>
        <dbReference type="Proteomes" id="UP000492821"/>
    </source>
</evidence>
<dbReference type="PROSITE" id="PS00941">
    <property type="entry name" value="CARBOXYLESTERASE_B_2"/>
    <property type="match status" value="1"/>
</dbReference>
<feature type="domain" description="Carboxylesterase type B" evidence="5">
    <location>
        <begin position="34"/>
        <end position="548"/>
    </location>
</feature>
<dbReference type="SUPFAM" id="SSF53474">
    <property type="entry name" value="alpha/beta-Hydrolases"/>
    <property type="match status" value="1"/>
</dbReference>
<dbReference type="WBParaSite" id="Pan_g3017.t1">
    <property type="protein sequence ID" value="Pan_g3017.t1"/>
    <property type="gene ID" value="Pan_g3017"/>
</dbReference>
<evidence type="ECO:0000256" key="1">
    <source>
        <dbReference type="ARBA" id="ARBA00005964"/>
    </source>
</evidence>
<accession>A0A7E4VT12</accession>
<dbReference type="Gene3D" id="3.40.50.1820">
    <property type="entry name" value="alpha/beta hydrolase"/>
    <property type="match status" value="1"/>
</dbReference>
<dbReference type="PANTHER" id="PTHR11559">
    <property type="entry name" value="CARBOXYLESTERASE"/>
    <property type="match status" value="1"/>
</dbReference>
<proteinExistence type="inferred from homology"/>
<reference evidence="6" key="1">
    <citation type="journal article" date="2013" name="Genetics">
        <title>The draft genome and transcriptome of Panagrellus redivivus are shaped by the harsh demands of a free-living lifestyle.</title>
        <authorList>
            <person name="Srinivasan J."/>
            <person name="Dillman A.R."/>
            <person name="Macchietto M.G."/>
            <person name="Heikkinen L."/>
            <person name="Lakso M."/>
            <person name="Fracchia K.M."/>
            <person name="Antoshechkin I."/>
            <person name="Mortazavi A."/>
            <person name="Wong G."/>
            <person name="Sternberg P.W."/>
        </authorList>
    </citation>
    <scope>NUCLEOTIDE SEQUENCE [LARGE SCALE GENOMIC DNA]</scope>
    <source>
        <strain evidence="6">MT8872</strain>
    </source>
</reference>
<organism evidence="6 7">
    <name type="scientific">Panagrellus redivivus</name>
    <name type="common">Microworm</name>
    <dbReference type="NCBI Taxonomy" id="6233"/>
    <lineage>
        <taxon>Eukaryota</taxon>
        <taxon>Metazoa</taxon>
        <taxon>Ecdysozoa</taxon>
        <taxon>Nematoda</taxon>
        <taxon>Chromadorea</taxon>
        <taxon>Rhabditida</taxon>
        <taxon>Tylenchina</taxon>
        <taxon>Panagrolaimomorpha</taxon>
        <taxon>Panagrolaimoidea</taxon>
        <taxon>Panagrolaimidae</taxon>
        <taxon>Panagrellus</taxon>
    </lineage>
</organism>
<dbReference type="Pfam" id="PF00135">
    <property type="entry name" value="COesterase"/>
    <property type="match status" value="1"/>
</dbReference>
<sequence>MAAKLTAIGFIAVAVISCVYWSNAETPKKRTAPVKLPEFTVRGFEEEYEGGKGNVYLGVPYVKPPVGDLRLEKPVPLEPSNKVIDAVEYSPTCYMQEDFRRFVDHSEDCLYLNIITPAKPPPPEGFPVIFWVHGGGFIYGGTVRYGYKAYIRDYAVRDVIYVNFNYRLAFYGFVTTNSSVLPGNLGLWDQSEALKFVKRNIKAFGGNPNKITVGGHSAGGVSSNSLAISPVTRDLFQNSIQQSGGTYEPWAFRPDIVDFSKSVAKGIGCPQTDDVALKKCLKEKGDPETIWAELRNYDFASEDAAFCPWSPILDAEYYGGKTIPQLLEEAPIKPVLFIIDSGEGLLQTLRTPNDVTFVFAYTYGLEPKDAHLYTRDNFTRDLERLYLNEKRAPPETIEQAKTDILYNFVDAEYDPSDPVYYWKKFTDVASHTLYEYGMWLSIRKRLELGWKDQYVLLFDYVRPEDIERIRYRAAPHGYEYFWISDTSIYYELDYPFTAYEQKFLNTWVENFDHFAHHGKPKSNWPAVRDPETIEYLGILQDKIAVEDTFFEHLKYWDRTFKKYNLLATNVNKEPLYTQPRRDQPAGQKTEL</sequence>
<dbReference type="InterPro" id="IPR029058">
    <property type="entry name" value="AB_hydrolase_fold"/>
</dbReference>
<dbReference type="GO" id="GO:0052689">
    <property type="term" value="F:carboxylic ester hydrolase activity"/>
    <property type="evidence" value="ECO:0007669"/>
    <property type="project" value="UniProtKB-KW"/>
</dbReference>
<evidence type="ECO:0000256" key="3">
    <source>
        <dbReference type="ARBA" id="ARBA00022801"/>
    </source>
</evidence>
<dbReference type="PROSITE" id="PS00122">
    <property type="entry name" value="CARBOXYLESTERASE_B_1"/>
    <property type="match status" value="1"/>
</dbReference>
<comment type="similarity">
    <text evidence="1 4">Belongs to the type-B carboxylesterase/lipase family.</text>
</comment>
<evidence type="ECO:0000256" key="2">
    <source>
        <dbReference type="ARBA" id="ARBA00022487"/>
    </source>
</evidence>
<dbReference type="EC" id="3.1.1.-" evidence="4"/>
<keyword evidence="3 4" id="KW-0378">Hydrolase</keyword>
<evidence type="ECO:0000259" key="5">
    <source>
        <dbReference type="Pfam" id="PF00135"/>
    </source>
</evidence>
<evidence type="ECO:0000256" key="4">
    <source>
        <dbReference type="RuleBase" id="RU361235"/>
    </source>
</evidence>
<dbReference type="AlphaFoldDB" id="A0A7E4VT12"/>
<dbReference type="InterPro" id="IPR002018">
    <property type="entry name" value="CarbesteraseB"/>
</dbReference>
<reference evidence="7" key="2">
    <citation type="submission" date="2020-10" db="UniProtKB">
        <authorList>
            <consortium name="WormBaseParasite"/>
        </authorList>
    </citation>
    <scope>IDENTIFICATION</scope>
</reference>
<protein>
    <recommendedName>
        <fullName evidence="4">Carboxylic ester hydrolase</fullName>
        <ecNumber evidence="4">3.1.1.-</ecNumber>
    </recommendedName>
</protein>
<dbReference type="InterPro" id="IPR019819">
    <property type="entry name" value="Carboxylesterase_B_CS"/>
</dbReference>
<dbReference type="InterPro" id="IPR050309">
    <property type="entry name" value="Type-B_Carboxylest/Lipase"/>
</dbReference>
<dbReference type="Proteomes" id="UP000492821">
    <property type="component" value="Unassembled WGS sequence"/>
</dbReference>
<keyword evidence="2" id="KW-0719">Serine esterase</keyword>
<name>A0A7E4VT12_PANRE</name>
<evidence type="ECO:0000313" key="7">
    <source>
        <dbReference type="WBParaSite" id="Pan_g3017.t1"/>
    </source>
</evidence>
<dbReference type="InterPro" id="IPR019826">
    <property type="entry name" value="Carboxylesterase_B_AS"/>
</dbReference>
<dbReference type="PROSITE" id="PS51257">
    <property type="entry name" value="PROKAR_LIPOPROTEIN"/>
    <property type="match status" value="1"/>
</dbReference>
<keyword evidence="6" id="KW-1185">Reference proteome</keyword>